<accession>A0A1I6TV86</accession>
<organism evidence="2 3">
    <name type="scientific">Halolactibacillus miurensis</name>
    <dbReference type="NCBI Taxonomy" id="306541"/>
    <lineage>
        <taxon>Bacteria</taxon>
        <taxon>Bacillati</taxon>
        <taxon>Bacillota</taxon>
        <taxon>Bacilli</taxon>
        <taxon>Bacillales</taxon>
        <taxon>Bacillaceae</taxon>
        <taxon>Halolactibacillus</taxon>
    </lineage>
</organism>
<keyword evidence="4" id="KW-1185">Reference proteome</keyword>
<dbReference type="EMBL" id="BJWJ01000033">
    <property type="protein sequence ID" value="GEM05413.1"/>
    <property type="molecule type" value="Genomic_DNA"/>
</dbReference>
<dbReference type="Proteomes" id="UP000321773">
    <property type="component" value="Unassembled WGS sequence"/>
</dbReference>
<reference evidence="1 4" key="2">
    <citation type="submission" date="2019-07" db="EMBL/GenBank/DDBJ databases">
        <title>Whole genome shotgun sequence of Halolactibacillus miurensis NBRC 100873.</title>
        <authorList>
            <person name="Hosoyama A."/>
            <person name="Uohara A."/>
            <person name="Ohji S."/>
            <person name="Ichikawa N."/>
        </authorList>
    </citation>
    <scope>NUCLEOTIDE SEQUENCE [LARGE SCALE GENOMIC DNA]</scope>
    <source>
        <strain evidence="1 4">NBRC 100873</strain>
    </source>
</reference>
<reference evidence="2 3" key="1">
    <citation type="submission" date="2016-10" db="EMBL/GenBank/DDBJ databases">
        <authorList>
            <person name="de Groot N.N."/>
        </authorList>
    </citation>
    <scope>NUCLEOTIDE SEQUENCE [LARGE SCALE GENOMIC DNA]</scope>
    <source>
        <strain evidence="2 3">DSM 17074</strain>
    </source>
</reference>
<evidence type="ECO:0000313" key="1">
    <source>
        <dbReference type="EMBL" id="GEM05413.1"/>
    </source>
</evidence>
<dbReference type="AlphaFoldDB" id="A0A1I6TV86"/>
<protein>
    <submittedName>
        <fullName evidence="2">Uncharacterized protein</fullName>
    </submittedName>
</protein>
<evidence type="ECO:0000313" key="2">
    <source>
        <dbReference type="EMBL" id="SFS92917.1"/>
    </source>
</evidence>
<evidence type="ECO:0000313" key="4">
    <source>
        <dbReference type="Proteomes" id="UP000321773"/>
    </source>
</evidence>
<proteinExistence type="predicted"/>
<name>A0A1I6TV86_9BACI</name>
<dbReference type="RefSeq" id="WP_062322269.1">
    <property type="nucleotide sequence ID" value="NZ_BJWJ01000033.1"/>
</dbReference>
<dbReference type="OrthoDB" id="9938860at2"/>
<evidence type="ECO:0000313" key="3">
    <source>
        <dbReference type="Proteomes" id="UP000199139"/>
    </source>
</evidence>
<sequence>MTFKKTIMVLATVGLIAFFIMETTDKTGGDESTVPREMETAENVADSSHSPDAAQFIMEFETIDDYVLHSDVIVTGRVVDVSYMDNGFDEAVVEVKDQLRGHSDTHINLYTVNGILSEGQERLMFLSRNVSNLYPAPLHALVGEGHFFITEDNKVTHNNPQLENDLPLPELIKEIAQSEFIDAPHPLRERPSENRTNSTVKNPTIDYLMAQSDFVVYLQVDNISENHKYFNVLDANILNQINLTDDVTFEFEKKTILELPAYVKEGENYLVFYQLVEGHYDMTTREGSVISEQEVAFGEAAKELNINK</sequence>
<dbReference type="Proteomes" id="UP000199139">
    <property type="component" value="Unassembled WGS sequence"/>
</dbReference>
<dbReference type="EMBL" id="FPAI01000018">
    <property type="protein sequence ID" value="SFS92917.1"/>
    <property type="molecule type" value="Genomic_DNA"/>
</dbReference>
<gene>
    <name evidence="1" type="ORF">HMI01_24010</name>
    <name evidence="2" type="ORF">SAMN05421668_11822</name>
</gene>